<accession>A0A8J7LPF8</accession>
<dbReference type="PANTHER" id="PTHR37477:SF1">
    <property type="entry name" value="COBALT-PRECORRIN-5A HYDROLASE"/>
    <property type="match status" value="1"/>
</dbReference>
<name>A0A8J7LPF8_9RHOB</name>
<evidence type="ECO:0000313" key="2">
    <source>
        <dbReference type="EMBL" id="MBI1492767.1"/>
    </source>
</evidence>
<dbReference type="InterPro" id="IPR036518">
    <property type="entry name" value="CobE/GbiG_C_sf"/>
</dbReference>
<dbReference type="GO" id="GO:0009236">
    <property type="term" value="P:cobalamin biosynthetic process"/>
    <property type="evidence" value="ECO:0007669"/>
    <property type="project" value="InterPro"/>
</dbReference>
<dbReference type="RefSeq" id="WP_228847666.1">
    <property type="nucleotide sequence ID" value="NZ_JADCKQ010000002.1"/>
</dbReference>
<dbReference type="SUPFAM" id="SSF159664">
    <property type="entry name" value="CobE/GbiG C-terminal domain-like"/>
    <property type="match status" value="1"/>
</dbReference>
<dbReference type="AlphaFoldDB" id="A0A8J7LPF8"/>
<organism evidence="2 3">
    <name type="scientific">Halocynthiibacter styelae</name>
    <dbReference type="NCBI Taxonomy" id="2761955"/>
    <lineage>
        <taxon>Bacteria</taxon>
        <taxon>Pseudomonadati</taxon>
        <taxon>Pseudomonadota</taxon>
        <taxon>Alphaproteobacteria</taxon>
        <taxon>Rhodobacterales</taxon>
        <taxon>Paracoccaceae</taxon>
        <taxon>Halocynthiibacter</taxon>
    </lineage>
</organism>
<sequence length="134" mass="13683">MSDQTVILGMGFKSDAPLFALENAARAACDTTGLVPDVIATLTSKVGHPPFIALAEKLNARIIALAPDDIRGVPTPTASQRIQALFGTGSVAEAVAIAAIPGATLQESRKVSTDNTTTATATAALALAPRKTDK</sequence>
<feature type="domain" description="CobE/GbiG C-terminal" evidence="1">
    <location>
        <begin position="6"/>
        <end position="125"/>
    </location>
</feature>
<keyword evidence="3" id="KW-1185">Reference proteome</keyword>
<dbReference type="InterPro" id="IPR052553">
    <property type="entry name" value="CbiG_hydrolase"/>
</dbReference>
<dbReference type="Pfam" id="PF01890">
    <property type="entry name" value="CbiG_C"/>
    <property type="match status" value="1"/>
</dbReference>
<gene>
    <name evidence="2" type="ORF">H1D41_03855</name>
</gene>
<dbReference type="EMBL" id="JADCKQ010000002">
    <property type="protein sequence ID" value="MBI1492767.1"/>
    <property type="molecule type" value="Genomic_DNA"/>
</dbReference>
<dbReference type="Proteomes" id="UP000640583">
    <property type="component" value="Unassembled WGS sequence"/>
</dbReference>
<protein>
    <submittedName>
        <fullName evidence="2">Cobalamin biosynthesis protein</fullName>
    </submittedName>
</protein>
<proteinExistence type="predicted"/>
<dbReference type="PANTHER" id="PTHR37477">
    <property type="entry name" value="COBALT-PRECORRIN-5A HYDROLASE"/>
    <property type="match status" value="1"/>
</dbReference>
<dbReference type="Gene3D" id="3.30.420.180">
    <property type="entry name" value="CobE/GbiG C-terminal domain"/>
    <property type="match status" value="1"/>
</dbReference>
<comment type="caution">
    <text evidence="2">The sequence shown here is derived from an EMBL/GenBank/DDBJ whole genome shotgun (WGS) entry which is preliminary data.</text>
</comment>
<evidence type="ECO:0000259" key="1">
    <source>
        <dbReference type="Pfam" id="PF01890"/>
    </source>
</evidence>
<evidence type="ECO:0000313" key="3">
    <source>
        <dbReference type="Proteomes" id="UP000640583"/>
    </source>
</evidence>
<reference evidence="2" key="1">
    <citation type="submission" date="2020-10" db="EMBL/GenBank/DDBJ databases">
        <title>Paenihalocynthiibacter styelae gen. nov., sp. nov., isolated from stalked sea squirt Styela clava.</title>
        <authorList>
            <person name="Kim Y.-O."/>
            <person name="Yoon J.-H."/>
        </authorList>
    </citation>
    <scope>NUCLEOTIDE SEQUENCE</scope>
    <source>
        <strain evidence="2">MYP1-1</strain>
    </source>
</reference>
<dbReference type="InterPro" id="IPR002750">
    <property type="entry name" value="CobE/GbiG_C"/>
</dbReference>